<organism evidence="2 3">
    <name type="scientific">Aquimarina algiphila</name>
    <dbReference type="NCBI Taxonomy" id="2047982"/>
    <lineage>
        <taxon>Bacteria</taxon>
        <taxon>Pseudomonadati</taxon>
        <taxon>Bacteroidota</taxon>
        <taxon>Flavobacteriia</taxon>
        <taxon>Flavobacteriales</taxon>
        <taxon>Flavobacteriaceae</taxon>
        <taxon>Aquimarina</taxon>
    </lineage>
</organism>
<evidence type="ECO:0000313" key="2">
    <source>
        <dbReference type="EMBL" id="TSE09003.1"/>
    </source>
</evidence>
<dbReference type="RefSeq" id="WP_143916367.1">
    <property type="nucleotide sequence ID" value="NZ_CANMIK010000018.1"/>
</dbReference>
<dbReference type="Proteomes" id="UP000318833">
    <property type="component" value="Unassembled WGS sequence"/>
</dbReference>
<evidence type="ECO:0000256" key="1">
    <source>
        <dbReference type="SAM" id="SignalP"/>
    </source>
</evidence>
<sequence length="151" mass="17456">MKNLVLFGFLLFFSTSSVFGQHLKEQEWTTLSNYKKSNDNTGFEAFLKKRGFSKSDQTNDKYVFYNWNKTDSFYYGVRVNAKSGQVTYMTNDQNYVLKLLSRFVSEYSHIKSEKQGTLAMTHIFQSQTSTIAVKLDLSTDSETHLLFASNN</sequence>
<dbReference type="OrthoDB" id="1164971at2"/>
<protein>
    <submittedName>
        <fullName evidence="2">Uncharacterized protein</fullName>
    </submittedName>
</protein>
<evidence type="ECO:0000313" key="3">
    <source>
        <dbReference type="Proteomes" id="UP000318833"/>
    </source>
</evidence>
<comment type="caution">
    <text evidence="2">The sequence shown here is derived from an EMBL/GenBank/DDBJ whole genome shotgun (WGS) entry which is preliminary data.</text>
</comment>
<dbReference type="AlphaFoldDB" id="A0A554VLG4"/>
<name>A0A554VLG4_9FLAO</name>
<proteinExistence type="predicted"/>
<reference evidence="2 3" key="1">
    <citation type="submission" date="2019-07" db="EMBL/GenBank/DDBJ databases">
        <title>The draft genome sequence of Aquimarina algiphila M91.</title>
        <authorList>
            <person name="Meng X."/>
        </authorList>
    </citation>
    <scope>NUCLEOTIDE SEQUENCE [LARGE SCALE GENOMIC DNA]</scope>
    <source>
        <strain evidence="2 3">M91</strain>
    </source>
</reference>
<feature type="signal peptide" evidence="1">
    <location>
        <begin position="1"/>
        <end position="20"/>
    </location>
</feature>
<dbReference type="EMBL" id="VLNR01000017">
    <property type="protein sequence ID" value="TSE09003.1"/>
    <property type="molecule type" value="Genomic_DNA"/>
</dbReference>
<accession>A0A554VLG4</accession>
<keyword evidence="3" id="KW-1185">Reference proteome</keyword>
<feature type="chain" id="PRO_5021744743" evidence="1">
    <location>
        <begin position="21"/>
        <end position="151"/>
    </location>
</feature>
<gene>
    <name evidence="2" type="ORF">FOF46_09995</name>
</gene>
<keyword evidence="1" id="KW-0732">Signal</keyword>